<proteinExistence type="predicted"/>
<dbReference type="Proteomes" id="UP000254601">
    <property type="component" value="Unassembled WGS sequence"/>
</dbReference>
<dbReference type="EMBL" id="UHIC01000001">
    <property type="protein sequence ID" value="SUO93831.1"/>
    <property type="molecule type" value="Genomic_DNA"/>
</dbReference>
<name>A0A380MQ51_9GAMM</name>
<evidence type="ECO:0000313" key="2">
    <source>
        <dbReference type="EMBL" id="SUO93831.1"/>
    </source>
</evidence>
<organism evidence="2 3">
    <name type="scientific">Suttonella ornithocola</name>
    <dbReference type="NCBI Taxonomy" id="279832"/>
    <lineage>
        <taxon>Bacteria</taxon>
        <taxon>Pseudomonadati</taxon>
        <taxon>Pseudomonadota</taxon>
        <taxon>Gammaproteobacteria</taxon>
        <taxon>Cardiobacteriales</taxon>
        <taxon>Cardiobacteriaceae</taxon>
        <taxon>Suttonella</taxon>
    </lineage>
</organism>
<protein>
    <submittedName>
        <fullName evidence="2">Uncharacterized protein</fullName>
    </submittedName>
</protein>
<keyword evidence="1" id="KW-0812">Transmembrane</keyword>
<accession>A0A380MQ51</accession>
<evidence type="ECO:0000313" key="3">
    <source>
        <dbReference type="Proteomes" id="UP000254601"/>
    </source>
</evidence>
<gene>
    <name evidence="2" type="ORF">NCTC13337_00429</name>
</gene>
<evidence type="ECO:0000256" key="1">
    <source>
        <dbReference type="SAM" id="Phobius"/>
    </source>
</evidence>
<keyword evidence="3" id="KW-1185">Reference proteome</keyword>
<keyword evidence="1" id="KW-0472">Membrane</keyword>
<feature type="transmembrane region" description="Helical" evidence="1">
    <location>
        <begin position="35"/>
        <end position="54"/>
    </location>
</feature>
<feature type="transmembrane region" description="Helical" evidence="1">
    <location>
        <begin position="66"/>
        <end position="90"/>
    </location>
</feature>
<keyword evidence="1" id="KW-1133">Transmembrane helix</keyword>
<dbReference type="AlphaFoldDB" id="A0A380MQ51"/>
<reference evidence="2 3" key="1">
    <citation type="submission" date="2018-06" db="EMBL/GenBank/DDBJ databases">
        <authorList>
            <consortium name="Pathogen Informatics"/>
            <person name="Doyle S."/>
        </authorList>
    </citation>
    <scope>NUCLEOTIDE SEQUENCE [LARGE SCALE GENOMIC DNA]</scope>
    <source>
        <strain evidence="2 3">NCTC13337</strain>
    </source>
</reference>
<dbReference type="RefSeq" id="WP_072576859.1">
    <property type="nucleotide sequence ID" value="NZ_LWHB01000109.1"/>
</dbReference>
<sequence length="162" mass="18959">MRQQGALIFAGLFIISMLLFLQAWRDSLQEGWLGVINYFVSSIGFILLMVLIFLGERKKRANMPDAPHFPPIVLGIIALVCMVITIKLAFDLIDGRKTYITSDYRVYQKTHRGAHRYRLELPDINYSGDINYRSYLRLSQYCNHPIRVEYYRRSQIIFSVEC</sequence>